<dbReference type="GO" id="GO:0046872">
    <property type="term" value="F:metal ion binding"/>
    <property type="evidence" value="ECO:0007669"/>
    <property type="project" value="UniProtKB-KW"/>
</dbReference>
<evidence type="ECO:0000256" key="8">
    <source>
        <dbReference type="ARBA" id="ARBA00049896"/>
    </source>
</evidence>
<dbReference type="PANTHER" id="PTHR36843">
    <property type="entry name" value="HEME-DEPENDENT PEROXIDASE YWFI-RELATED"/>
    <property type="match status" value="1"/>
</dbReference>
<evidence type="ECO:0000313" key="12">
    <source>
        <dbReference type="EMBL" id="PTM57739.1"/>
    </source>
</evidence>
<reference evidence="12 13" key="1">
    <citation type="submission" date="2018-04" db="EMBL/GenBank/DDBJ databases">
        <title>Genomic Encyclopedia of Archaeal and Bacterial Type Strains, Phase II (KMG-II): from individual species to whole genera.</title>
        <authorList>
            <person name="Goeker M."/>
        </authorList>
    </citation>
    <scope>NUCLEOTIDE SEQUENCE [LARGE SCALE GENOMIC DNA]</scope>
    <source>
        <strain evidence="12 13">DSM 45169</strain>
    </source>
</reference>
<evidence type="ECO:0000256" key="3">
    <source>
        <dbReference type="ARBA" id="ARBA00022723"/>
    </source>
</evidence>
<evidence type="ECO:0000256" key="6">
    <source>
        <dbReference type="ARBA" id="ARBA00029882"/>
    </source>
</evidence>
<dbReference type="EC" id="1.3.98.5" evidence="10"/>
<comment type="caution">
    <text evidence="12">The sequence shown here is derived from an EMBL/GenBank/DDBJ whole genome shotgun (WGS) entry which is preliminary data.</text>
</comment>
<evidence type="ECO:0000256" key="9">
    <source>
        <dbReference type="ARBA" id="ARBA00049935"/>
    </source>
</evidence>
<dbReference type="GO" id="GO:0020037">
    <property type="term" value="F:heme binding"/>
    <property type="evidence" value="ECO:0007669"/>
    <property type="project" value="InterPro"/>
</dbReference>
<dbReference type="GO" id="GO:0016491">
    <property type="term" value="F:oxidoreductase activity"/>
    <property type="evidence" value="ECO:0007669"/>
    <property type="project" value="InterPro"/>
</dbReference>
<comment type="pathway">
    <text evidence="5">Porphyrin-containing compound metabolism.</text>
</comment>
<comment type="catalytic activity">
    <reaction evidence="8">
        <text>Fe-coproporphyrin III + 2 H2O2 + 2 H(+) = heme b + 2 CO2 + 4 H2O</text>
        <dbReference type="Rhea" id="RHEA:56516"/>
        <dbReference type="ChEBI" id="CHEBI:15377"/>
        <dbReference type="ChEBI" id="CHEBI:15378"/>
        <dbReference type="ChEBI" id="CHEBI:16240"/>
        <dbReference type="ChEBI" id="CHEBI:16526"/>
        <dbReference type="ChEBI" id="CHEBI:60344"/>
        <dbReference type="ChEBI" id="CHEBI:68438"/>
        <dbReference type="EC" id="1.3.98.5"/>
    </reaction>
    <physiologicalReaction direction="left-to-right" evidence="8">
        <dbReference type="Rhea" id="RHEA:56517"/>
    </physiologicalReaction>
</comment>
<dbReference type="AlphaFoldDB" id="A0A2T4Z782"/>
<proteinExistence type="predicted"/>
<dbReference type="InterPro" id="IPR011008">
    <property type="entry name" value="Dimeric_a/b-barrel"/>
</dbReference>
<dbReference type="RefSeq" id="WP_245891033.1">
    <property type="nucleotide sequence ID" value="NZ_PZZP01000001.1"/>
</dbReference>
<evidence type="ECO:0000256" key="11">
    <source>
        <dbReference type="SAM" id="MobiDB-lite"/>
    </source>
</evidence>
<dbReference type="Pfam" id="PF06778">
    <property type="entry name" value="Chlor_dismutase"/>
    <property type="match status" value="1"/>
</dbReference>
<keyword evidence="4" id="KW-0408">Iron</keyword>
<dbReference type="EMBL" id="PZZP01000001">
    <property type="protein sequence ID" value="PTM57739.1"/>
    <property type="molecule type" value="Genomic_DNA"/>
</dbReference>
<feature type="region of interest" description="Disordered" evidence="11">
    <location>
        <begin position="1"/>
        <end position="27"/>
    </location>
</feature>
<evidence type="ECO:0000256" key="5">
    <source>
        <dbReference type="ARBA" id="ARBA00023444"/>
    </source>
</evidence>
<keyword evidence="13" id="KW-1185">Reference proteome</keyword>
<evidence type="ECO:0000313" key="13">
    <source>
        <dbReference type="Proteomes" id="UP000241639"/>
    </source>
</evidence>
<dbReference type="Proteomes" id="UP000241639">
    <property type="component" value="Unassembled WGS sequence"/>
</dbReference>
<evidence type="ECO:0000256" key="4">
    <source>
        <dbReference type="ARBA" id="ARBA00023004"/>
    </source>
</evidence>
<accession>A0A2T4Z782</accession>
<keyword evidence="3" id="KW-0479">Metal-binding</keyword>
<comment type="cofactor">
    <cofactor evidence="9">
        <name>Fe-coproporphyrin III</name>
        <dbReference type="ChEBI" id="CHEBI:68438"/>
    </cofactor>
</comment>
<organism evidence="12 13">
    <name type="scientific">Desmospora activa DSM 45169</name>
    <dbReference type="NCBI Taxonomy" id="1121389"/>
    <lineage>
        <taxon>Bacteria</taxon>
        <taxon>Bacillati</taxon>
        <taxon>Bacillota</taxon>
        <taxon>Bacilli</taxon>
        <taxon>Bacillales</taxon>
        <taxon>Thermoactinomycetaceae</taxon>
        <taxon>Desmospora</taxon>
    </lineage>
</organism>
<gene>
    <name evidence="12" type="ORF">C8J48_0291</name>
</gene>
<dbReference type="Gene3D" id="3.30.70.1030">
    <property type="entry name" value="Apc35880, domain 1"/>
    <property type="match status" value="2"/>
</dbReference>
<protein>
    <recommendedName>
        <fullName evidence="1">Coproheme decarboxylase</fullName>
        <ecNumber evidence="10">1.3.98.5</ecNumber>
    </recommendedName>
    <alternativeName>
        <fullName evidence="6">Coproheme III oxidative decarboxylase</fullName>
    </alternativeName>
    <alternativeName>
        <fullName evidence="7">Hydrogen peroxide-dependent heme synthase</fullName>
    </alternativeName>
</protein>
<evidence type="ECO:0000256" key="10">
    <source>
        <dbReference type="ARBA" id="ARBA00050019"/>
    </source>
</evidence>
<evidence type="ECO:0000256" key="7">
    <source>
        <dbReference type="ARBA" id="ARBA00030236"/>
    </source>
</evidence>
<name>A0A2T4Z782_9BACL</name>
<sequence>MRPQTGGRPPMGRPASNPSGGDGQAKPKLPTQFVNFLFLKVDPAWRRLSQEEQERGKQEFADVINEYHGKNGMMVLSYSTVGIRADADLVLWRIAKDVESFQAMSHKLLHTGLGKYLEITYSYLSFTKRSVYVDKMDPEHQNPRVYIIPGAKKYLFVYPFIKTRDWYQLSYPTRQGMMDEHIQVGSKYPSVKLNTTYSFGIDDHEFVVAFETDEITDFSLLVQELRESEASRYTLRDVPMFTCIHHNEIMDALNTL</sequence>
<dbReference type="SUPFAM" id="SSF54909">
    <property type="entry name" value="Dimeric alpha+beta barrel"/>
    <property type="match status" value="1"/>
</dbReference>
<evidence type="ECO:0000256" key="1">
    <source>
        <dbReference type="ARBA" id="ARBA00014413"/>
    </source>
</evidence>
<evidence type="ECO:0000256" key="2">
    <source>
        <dbReference type="ARBA" id="ARBA00022617"/>
    </source>
</evidence>
<keyword evidence="2" id="KW-0349">Heme</keyword>
<dbReference type="InterPro" id="IPR010644">
    <property type="entry name" value="ChdC/CLD"/>
</dbReference>
<dbReference type="PANTHER" id="PTHR36843:SF1">
    <property type="entry name" value="COPROHEME DECARBOXYLASE"/>
    <property type="match status" value="1"/>
</dbReference>